<dbReference type="EMBL" id="BARS01054430">
    <property type="protein sequence ID" value="GAG48685.1"/>
    <property type="molecule type" value="Genomic_DNA"/>
</dbReference>
<organism evidence="1">
    <name type="scientific">marine sediment metagenome</name>
    <dbReference type="NCBI Taxonomy" id="412755"/>
    <lineage>
        <taxon>unclassified sequences</taxon>
        <taxon>metagenomes</taxon>
        <taxon>ecological metagenomes</taxon>
    </lineage>
</organism>
<reference evidence="1" key="1">
    <citation type="journal article" date="2014" name="Front. Microbiol.">
        <title>High frequency of phylogenetically diverse reductive dehalogenase-homologous genes in deep subseafloor sedimentary metagenomes.</title>
        <authorList>
            <person name="Kawai M."/>
            <person name="Futagami T."/>
            <person name="Toyoda A."/>
            <person name="Takaki Y."/>
            <person name="Nishi S."/>
            <person name="Hori S."/>
            <person name="Arai W."/>
            <person name="Tsubouchi T."/>
            <person name="Morono Y."/>
            <person name="Uchiyama I."/>
            <person name="Ito T."/>
            <person name="Fujiyama A."/>
            <person name="Inagaki F."/>
            <person name="Takami H."/>
        </authorList>
    </citation>
    <scope>NUCLEOTIDE SEQUENCE</scope>
    <source>
        <strain evidence="1">Expedition CK06-06</strain>
    </source>
</reference>
<accession>X0XZ72</accession>
<proteinExistence type="predicted"/>
<dbReference type="AlphaFoldDB" id="X0XZ72"/>
<comment type="caution">
    <text evidence="1">The sequence shown here is derived from an EMBL/GenBank/DDBJ whole genome shotgun (WGS) entry which is preliminary data.</text>
</comment>
<evidence type="ECO:0000313" key="1">
    <source>
        <dbReference type="EMBL" id="GAG48685.1"/>
    </source>
</evidence>
<protein>
    <submittedName>
        <fullName evidence="1">Uncharacterized protein</fullName>
    </submittedName>
</protein>
<gene>
    <name evidence="1" type="ORF">S01H1_80575</name>
</gene>
<sequence>MTAEFTTGQIDQEGENSHWDSTKAFALLLRDFTLKAGRYSLIKNF</sequence>
<name>X0XZ72_9ZZZZ</name>